<dbReference type="EMBL" id="JAKWBI020000032">
    <property type="protein sequence ID" value="KAJ2905400.1"/>
    <property type="molecule type" value="Genomic_DNA"/>
</dbReference>
<gene>
    <name evidence="1" type="ORF">MKZ38_005498</name>
</gene>
<evidence type="ECO:0000313" key="1">
    <source>
        <dbReference type="EMBL" id="KAJ2905400.1"/>
    </source>
</evidence>
<keyword evidence="2" id="KW-1185">Reference proteome</keyword>
<organism evidence="1 2">
    <name type="scientific">Zalerion maritima</name>
    <dbReference type="NCBI Taxonomy" id="339359"/>
    <lineage>
        <taxon>Eukaryota</taxon>
        <taxon>Fungi</taxon>
        <taxon>Dikarya</taxon>
        <taxon>Ascomycota</taxon>
        <taxon>Pezizomycotina</taxon>
        <taxon>Sordariomycetes</taxon>
        <taxon>Lulworthiomycetidae</taxon>
        <taxon>Lulworthiales</taxon>
        <taxon>Lulworthiaceae</taxon>
        <taxon>Zalerion</taxon>
    </lineage>
</organism>
<dbReference type="Proteomes" id="UP001201980">
    <property type="component" value="Unassembled WGS sequence"/>
</dbReference>
<evidence type="ECO:0000313" key="2">
    <source>
        <dbReference type="Proteomes" id="UP001201980"/>
    </source>
</evidence>
<sequence length="116" mass="12990">MKFQLATAITGVFATSMAMRLFLHNTNKTSHPTLRSPVCNLDSALELSQLADNPSITLVPYCVTVLEEVRLSMRDMNTQAATSASMKTRLDVISFVNNFSQTRCMWQKTRQQSRSG</sequence>
<reference evidence="1" key="1">
    <citation type="submission" date="2022-07" db="EMBL/GenBank/DDBJ databases">
        <title>Draft genome sequence of Zalerion maritima ATCC 34329, a (micro)plastics degrading marine fungus.</title>
        <authorList>
            <person name="Paco A."/>
            <person name="Goncalves M.F.M."/>
            <person name="Rocha-Santos T.A.P."/>
            <person name="Alves A."/>
        </authorList>
    </citation>
    <scope>NUCLEOTIDE SEQUENCE</scope>
    <source>
        <strain evidence="1">ATCC 34329</strain>
    </source>
</reference>
<comment type="caution">
    <text evidence="1">The sequence shown here is derived from an EMBL/GenBank/DDBJ whole genome shotgun (WGS) entry which is preliminary data.</text>
</comment>
<name>A0AAD5RXL5_9PEZI</name>
<proteinExistence type="predicted"/>
<protein>
    <submittedName>
        <fullName evidence="1">Uncharacterized protein</fullName>
    </submittedName>
</protein>
<accession>A0AAD5RXL5</accession>
<dbReference type="AlphaFoldDB" id="A0AAD5RXL5"/>